<dbReference type="EMBL" id="JAHESD010000012">
    <property type="protein sequence ID" value="MBT1703211.1"/>
    <property type="molecule type" value="Genomic_DNA"/>
</dbReference>
<dbReference type="PANTHER" id="PTHR36966:SF1">
    <property type="entry name" value="REP-ASSOCIATED TYROSINE TRANSPOSASE"/>
    <property type="match status" value="1"/>
</dbReference>
<proteinExistence type="predicted"/>
<evidence type="ECO:0000313" key="2">
    <source>
        <dbReference type="EMBL" id="MBT1703211.1"/>
    </source>
</evidence>
<evidence type="ECO:0000313" key="3">
    <source>
        <dbReference type="Proteomes" id="UP000772618"/>
    </source>
</evidence>
<dbReference type="Proteomes" id="UP000772618">
    <property type="component" value="Unassembled WGS sequence"/>
</dbReference>
<name>A0ABS5VQ08_9BACT</name>
<accession>A0ABS5VQ08</accession>
<dbReference type="SMART" id="SM01321">
    <property type="entry name" value="Y1_Tnp"/>
    <property type="match status" value="1"/>
</dbReference>
<dbReference type="PANTHER" id="PTHR36966">
    <property type="entry name" value="REP-ASSOCIATED TYROSINE TRANSPOSASE"/>
    <property type="match status" value="1"/>
</dbReference>
<sequence>MSLHQQHNEAHQVYFCTITCYKWLPLFKESNGYHSVYKWFEHLKKDGCHVAAYVIMPNHLHALLFLSHNGTSLNKLVGEGKRFIAYAIVNGLKKQGKHEILKELSEGVEQKEIVKGKLHQIFRLSFDARLCYNEQMVEQKLDYIHHNPVKGKWSLVEDFASYSHSSAAFYELDEKNEFVVHYKDLGKIKSSVSESSESSEE</sequence>
<dbReference type="InterPro" id="IPR052715">
    <property type="entry name" value="RAYT_transposase"/>
</dbReference>
<dbReference type="RefSeq" id="WP_254153176.1">
    <property type="nucleotide sequence ID" value="NZ_JAHESD010000012.1"/>
</dbReference>
<reference evidence="2 3" key="1">
    <citation type="submission" date="2021-05" db="EMBL/GenBank/DDBJ databases">
        <title>A Polyphasic approach of four new species of the genus Ohtaekwangia: Ohtaekwangia histidinii sp. nov., Ohtaekwangia cretensis sp. nov., Ohtaekwangia indiensis sp. nov., Ohtaekwangia reichenbachii sp. nov. from diverse environment.</title>
        <authorList>
            <person name="Octaviana S."/>
        </authorList>
    </citation>
    <scope>NUCLEOTIDE SEQUENCE [LARGE SCALE GENOMIC DNA]</scope>
    <source>
        <strain evidence="2 3">PWU20</strain>
    </source>
</reference>
<protein>
    <recommendedName>
        <fullName evidence="1">Transposase IS200-like domain-containing protein</fullName>
    </recommendedName>
</protein>
<dbReference type="Gene3D" id="3.30.70.1290">
    <property type="entry name" value="Transposase IS200-like"/>
    <property type="match status" value="1"/>
</dbReference>
<dbReference type="InterPro" id="IPR002686">
    <property type="entry name" value="Transposase_17"/>
</dbReference>
<evidence type="ECO:0000259" key="1">
    <source>
        <dbReference type="SMART" id="SM01321"/>
    </source>
</evidence>
<dbReference type="SUPFAM" id="SSF143422">
    <property type="entry name" value="Transposase IS200-like"/>
    <property type="match status" value="1"/>
</dbReference>
<feature type="domain" description="Transposase IS200-like" evidence="1">
    <location>
        <begin position="9"/>
        <end position="147"/>
    </location>
</feature>
<keyword evidence="3" id="KW-1185">Reference proteome</keyword>
<gene>
    <name evidence="2" type="ORF">KK060_07960</name>
</gene>
<comment type="caution">
    <text evidence="2">The sequence shown here is derived from an EMBL/GenBank/DDBJ whole genome shotgun (WGS) entry which is preliminary data.</text>
</comment>
<organism evidence="2 3">
    <name type="scientific">Chryseosolibacter indicus</name>
    <dbReference type="NCBI Taxonomy" id="2782351"/>
    <lineage>
        <taxon>Bacteria</taxon>
        <taxon>Pseudomonadati</taxon>
        <taxon>Bacteroidota</taxon>
        <taxon>Cytophagia</taxon>
        <taxon>Cytophagales</taxon>
        <taxon>Chryseotaleaceae</taxon>
        <taxon>Chryseosolibacter</taxon>
    </lineage>
</organism>
<dbReference type="InterPro" id="IPR036515">
    <property type="entry name" value="Transposase_17_sf"/>
</dbReference>